<proteinExistence type="predicted"/>
<feature type="compositionally biased region" description="Basic and acidic residues" evidence="1">
    <location>
        <begin position="186"/>
        <end position="195"/>
    </location>
</feature>
<feature type="region of interest" description="Disordered" evidence="1">
    <location>
        <begin position="186"/>
        <end position="222"/>
    </location>
</feature>
<evidence type="ECO:0000259" key="2">
    <source>
        <dbReference type="PROSITE" id="PS51698"/>
    </source>
</evidence>
<evidence type="ECO:0000313" key="3">
    <source>
        <dbReference type="EMBL" id="GAQ88380.1"/>
    </source>
</evidence>
<sequence length="545" mass="60398">MISLERTASVMDRAPFELAVDWMRSMSSPSPTRLETLLEMGGTRQASWDPPEEENSDTWPFAGERKSRRVSLNVPKATRWNRVNPDEATSLEADIEEALKAKQDRALERGWTNGHSGPPQGVIALGTKGAATIWGVTGWPGGVLRPVNLPPGALHRARTAALLRDKQRTEASVMEKVYRALKAAADRNGGEDSARENPPALRRNSAGTQFCELPTGPPVLRKTTRGIKDEVTRFVDEINHALANATSAPVNVSTDVPPEFICPLSGELMRDPVLLLATGHSFEREYIDWWFSRGRDTCPVTWETVQTTARIPNLALRGRIADWVRLEIVSPRTELDQPRAEVPLSSYPERRDCVTKWPVNERLEGRFAGVASRERVDDIGKRLVIAGASSGGRTDDVSGAVSADGSVLKRWADEERRESSWKQSVGALGESDVSSGEEGNRWRESQNGSVETVGRSRGGLFDLPEERSTNGVRNGWTEDKELEASGSDRERRVRSADDLWEAVLEKKRVLKQMKQSGSTGAKEHARRQRRGLSMNGVSSPNEVWR</sequence>
<protein>
    <recommendedName>
        <fullName evidence="2">U-box domain-containing protein</fullName>
    </recommendedName>
</protein>
<feature type="compositionally biased region" description="Basic and acidic residues" evidence="1">
    <location>
        <begin position="476"/>
        <end position="496"/>
    </location>
</feature>
<dbReference type="STRING" id="105231.A0A1Y1IBT6"/>
<feature type="region of interest" description="Disordered" evidence="1">
    <location>
        <begin position="510"/>
        <end position="545"/>
    </location>
</feature>
<dbReference type="Proteomes" id="UP000054558">
    <property type="component" value="Unassembled WGS sequence"/>
</dbReference>
<dbReference type="OrthoDB" id="10064100at2759"/>
<dbReference type="PANTHER" id="PTHR46573">
    <property type="entry name" value="WD REPEAT, SAM AND U-BOX DOMAIN-CONTAINING PROTEIN 1"/>
    <property type="match status" value="1"/>
</dbReference>
<organism evidence="3 4">
    <name type="scientific">Klebsormidium nitens</name>
    <name type="common">Green alga</name>
    <name type="synonym">Ulothrix nitens</name>
    <dbReference type="NCBI Taxonomy" id="105231"/>
    <lineage>
        <taxon>Eukaryota</taxon>
        <taxon>Viridiplantae</taxon>
        <taxon>Streptophyta</taxon>
        <taxon>Klebsormidiophyceae</taxon>
        <taxon>Klebsormidiales</taxon>
        <taxon>Klebsormidiaceae</taxon>
        <taxon>Klebsormidium</taxon>
    </lineage>
</organism>
<gene>
    <name evidence="3" type="ORF">KFL_004230030</name>
</gene>
<name>A0A1Y1IBT6_KLENI</name>
<dbReference type="UniPathway" id="UPA00143"/>
<dbReference type="SUPFAM" id="SSF57850">
    <property type="entry name" value="RING/U-box"/>
    <property type="match status" value="1"/>
</dbReference>
<dbReference type="InterPro" id="IPR013083">
    <property type="entry name" value="Znf_RING/FYVE/PHD"/>
</dbReference>
<dbReference type="InterPro" id="IPR052085">
    <property type="entry name" value="WD-SAM-U-box"/>
</dbReference>
<dbReference type="AlphaFoldDB" id="A0A1Y1IBT6"/>
<dbReference type="InterPro" id="IPR045210">
    <property type="entry name" value="RING-Ubox_PUB"/>
</dbReference>
<dbReference type="PANTHER" id="PTHR46573:SF1">
    <property type="entry name" value="WD REPEAT, SAM AND U-BOX DOMAIN-CONTAINING PROTEIN 1"/>
    <property type="match status" value="1"/>
</dbReference>
<accession>A0A1Y1IBT6</accession>
<dbReference type="GO" id="GO:0004842">
    <property type="term" value="F:ubiquitin-protein transferase activity"/>
    <property type="evidence" value="ECO:0007669"/>
    <property type="project" value="InterPro"/>
</dbReference>
<dbReference type="CDD" id="cd16664">
    <property type="entry name" value="RING-Ubox_PUB"/>
    <property type="match status" value="1"/>
</dbReference>
<dbReference type="InterPro" id="IPR003613">
    <property type="entry name" value="Ubox_domain"/>
</dbReference>
<dbReference type="Pfam" id="PF04564">
    <property type="entry name" value="U-box"/>
    <property type="match status" value="1"/>
</dbReference>
<evidence type="ECO:0000313" key="4">
    <source>
        <dbReference type="Proteomes" id="UP000054558"/>
    </source>
</evidence>
<keyword evidence="4" id="KW-1185">Reference proteome</keyword>
<dbReference type="Gene3D" id="3.30.40.10">
    <property type="entry name" value="Zinc/RING finger domain, C3HC4 (zinc finger)"/>
    <property type="match status" value="1"/>
</dbReference>
<dbReference type="PROSITE" id="PS51698">
    <property type="entry name" value="U_BOX"/>
    <property type="match status" value="1"/>
</dbReference>
<feature type="domain" description="U-box" evidence="2">
    <location>
        <begin position="255"/>
        <end position="330"/>
    </location>
</feature>
<reference evidence="3 4" key="1">
    <citation type="journal article" date="2014" name="Nat. Commun.">
        <title>Klebsormidium flaccidum genome reveals primary factors for plant terrestrial adaptation.</title>
        <authorList>
            <person name="Hori K."/>
            <person name="Maruyama F."/>
            <person name="Fujisawa T."/>
            <person name="Togashi T."/>
            <person name="Yamamoto N."/>
            <person name="Seo M."/>
            <person name="Sato S."/>
            <person name="Yamada T."/>
            <person name="Mori H."/>
            <person name="Tajima N."/>
            <person name="Moriyama T."/>
            <person name="Ikeuchi M."/>
            <person name="Watanabe M."/>
            <person name="Wada H."/>
            <person name="Kobayashi K."/>
            <person name="Saito M."/>
            <person name="Masuda T."/>
            <person name="Sasaki-Sekimoto Y."/>
            <person name="Mashiguchi K."/>
            <person name="Awai K."/>
            <person name="Shimojima M."/>
            <person name="Masuda S."/>
            <person name="Iwai M."/>
            <person name="Nobusawa T."/>
            <person name="Narise T."/>
            <person name="Kondo S."/>
            <person name="Saito H."/>
            <person name="Sato R."/>
            <person name="Murakawa M."/>
            <person name="Ihara Y."/>
            <person name="Oshima-Yamada Y."/>
            <person name="Ohtaka K."/>
            <person name="Satoh M."/>
            <person name="Sonobe K."/>
            <person name="Ishii M."/>
            <person name="Ohtani R."/>
            <person name="Kanamori-Sato M."/>
            <person name="Honoki R."/>
            <person name="Miyazaki D."/>
            <person name="Mochizuki H."/>
            <person name="Umetsu J."/>
            <person name="Higashi K."/>
            <person name="Shibata D."/>
            <person name="Kamiya Y."/>
            <person name="Sato N."/>
            <person name="Nakamura Y."/>
            <person name="Tabata S."/>
            <person name="Ida S."/>
            <person name="Kurokawa K."/>
            <person name="Ohta H."/>
        </authorList>
    </citation>
    <scope>NUCLEOTIDE SEQUENCE [LARGE SCALE GENOMIC DNA]</scope>
    <source>
        <strain evidence="3 4">NIES-2285</strain>
    </source>
</reference>
<evidence type="ECO:0000256" key="1">
    <source>
        <dbReference type="SAM" id="MobiDB-lite"/>
    </source>
</evidence>
<dbReference type="SMART" id="SM00504">
    <property type="entry name" value="Ubox"/>
    <property type="match status" value="1"/>
</dbReference>
<dbReference type="EMBL" id="DF237372">
    <property type="protein sequence ID" value="GAQ88380.1"/>
    <property type="molecule type" value="Genomic_DNA"/>
</dbReference>
<feature type="region of interest" description="Disordered" evidence="1">
    <location>
        <begin position="419"/>
        <end position="496"/>
    </location>
</feature>
<feature type="compositionally biased region" description="Polar residues" evidence="1">
    <location>
        <begin position="535"/>
        <end position="545"/>
    </location>
</feature>
<dbReference type="GO" id="GO:0016567">
    <property type="term" value="P:protein ubiquitination"/>
    <property type="evidence" value="ECO:0007669"/>
    <property type="project" value="UniProtKB-UniPathway"/>
</dbReference>